<dbReference type="EMBL" id="CAFBNO010000075">
    <property type="protein sequence ID" value="CAB4961489.1"/>
    <property type="molecule type" value="Genomic_DNA"/>
</dbReference>
<dbReference type="InterPro" id="IPR015919">
    <property type="entry name" value="Cadherin-like_sf"/>
</dbReference>
<proteinExistence type="predicted"/>
<dbReference type="Pfam" id="PF05345">
    <property type="entry name" value="He_PIG"/>
    <property type="match status" value="2"/>
</dbReference>
<sequence length="615" mass="63838">MVGTPVTNPQTKTVGTAAIPATGAWTITAGTLPAGLTLNPDTGSITGNPTTPGDYSFTVKLTDAAGEVATKVETMTVIAGPTITTTPDAYMININELWTLPATFLKGTGNLLSTGAWAFTALPEGLTANPDTGVITGIPTTIGLTDVTVTVTDVNGLTDTIVITIKVIDPPKITTPRNLGIFELGSNPNPISQTVKLGSAPLIANYPWSSELGTAPISSVSPVDGSIAVAPTKLGTFTFTATITDENGMTDTATYTLTVVPAGSNITRLILPASIVPDTTMAVTSYPLTGLGTSSKNLPVTYSAGLPSVCYVDSSKVLHILGLGVCDVTAQSGTGALLSVAKQSFTVKKSPQTVTIIQPGQTVNGISAPEATDSSNGFKLVAPMSSGLPGVFESLTTNICMVEPDGQVTWLVDASQAGKNTCRVKVTQPGNDAFYPLLDAPSNTFDIVATHVASPKAPATAVSNEAPIGTPRTPGTYKNGPWVITITTTKITVLGPVSSGTFIGPIIAVTKIPYTVTVKGKKVNKVQVCSITFGIQKPFKKTDPLAWKNRITKPSVPCTLNAEAYGFYKAGNSVKLTTVVTRDRRWPTTNLNRVGDDGKGKLISKIVSNWKINIG</sequence>
<accession>A0A6J7L5J7</accession>
<dbReference type="SUPFAM" id="SSF49313">
    <property type="entry name" value="Cadherin-like"/>
    <property type="match status" value="2"/>
</dbReference>
<gene>
    <name evidence="1" type="ORF">UFOPK3837_01085</name>
</gene>
<dbReference type="InterPro" id="IPR013783">
    <property type="entry name" value="Ig-like_fold"/>
</dbReference>
<protein>
    <submittedName>
        <fullName evidence="1">Unannotated protein</fullName>
    </submittedName>
</protein>
<reference evidence="1" key="1">
    <citation type="submission" date="2020-05" db="EMBL/GenBank/DDBJ databases">
        <authorList>
            <person name="Chiriac C."/>
            <person name="Salcher M."/>
            <person name="Ghai R."/>
            <person name="Kavagutti S V."/>
        </authorList>
    </citation>
    <scope>NUCLEOTIDE SEQUENCE</scope>
</reference>
<dbReference type="Gene3D" id="2.60.40.10">
    <property type="entry name" value="Immunoglobulins"/>
    <property type="match status" value="3"/>
</dbReference>
<evidence type="ECO:0000313" key="1">
    <source>
        <dbReference type="EMBL" id="CAB4961489.1"/>
    </source>
</evidence>
<dbReference type="AlphaFoldDB" id="A0A6J7L5J7"/>
<name>A0A6J7L5J7_9ZZZZ</name>
<dbReference type="GO" id="GO:0005509">
    <property type="term" value="F:calcium ion binding"/>
    <property type="evidence" value="ECO:0007669"/>
    <property type="project" value="InterPro"/>
</dbReference>
<dbReference type="GO" id="GO:0016020">
    <property type="term" value="C:membrane"/>
    <property type="evidence" value="ECO:0007669"/>
    <property type="project" value="InterPro"/>
</dbReference>
<organism evidence="1">
    <name type="scientific">freshwater metagenome</name>
    <dbReference type="NCBI Taxonomy" id="449393"/>
    <lineage>
        <taxon>unclassified sequences</taxon>
        <taxon>metagenomes</taxon>
        <taxon>ecological metagenomes</taxon>
    </lineage>
</organism>